<name>A0AAN9B6D2_9CAEN</name>
<feature type="region of interest" description="Disordered" evidence="1">
    <location>
        <begin position="176"/>
        <end position="213"/>
    </location>
</feature>
<protein>
    <submittedName>
        <fullName evidence="3">Uncharacterized protein</fullName>
    </submittedName>
</protein>
<sequence>MFLTTSTLTLLNSCPPHRTVLDVHGRLQVRLQQRENDTWLGYIEDPRLNEKDDIGALYYVIAVIFIYGLSIVMMIASHIRKNKQDCQLRAYLKEMANLRKADRRDKVMERITALAAVTKSTTKTVFKNDVDKPAKGIFRMSSKTSLKLGGNKRQGPKDLSEVEVEGLKTGVWRGEGGKLGGLVGGRGGTETPVTEEEEEGEQPLMMKRVPPPSQPRDIKFILREQQNDDGNETCDSEYLDLPVDFSLDMNRLSPSFNASPLTSASATPSPPPRHAIKPMTKISFVDEGFLL</sequence>
<dbReference type="Proteomes" id="UP001374579">
    <property type="component" value="Unassembled WGS sequence"/>
</dbReference>
<evidence type="ECO:0000313" key="4">
    <source>
        <dbReference type="Proteomes" id="UP001374579"/>
    </source>
</evidence>
<feature type="compositionally biased region" description="Gly residues" evidence="1">
    <location>
        <begin position="176"/>
        <end position="188"/>
    </location>
</feature>
<keyword evidence="4" id="KW-1185">Reference proteome</keyword>
<keyword evidence="2" id="KW-0812">Transmembrane</keyword>
<keyword evidence="2" id="KW-0472">Membrane</keyword>
<evidence type="ECO:0000313" key="3">
    <source>
        <dbReference type="EMBL" id="KAK7099968.1"/>
    </source>
</evidence>
<gene>
    <name evidence="3" type="ORF">V1264_022987</name>
</gene>
<dbReference type="AlphaFoldDB" id="A0AAN9B6D2"/>
<dbReference type="EMBL" id="JBAMIC010000011">
    <property type="protein sequence ID" value="KAK7099968.1"/>
    <property type="molecule type" value="Genomic_DNA"/>
</dbReference>
<keyword evidence="2" id="KW-1133">Transmembrane helix</keyword>
<feature type="transmembrane region" description="Helical" evidence="2">
    <location>
        <begin position="56"/>
        <end position="79"/>
    </location>
</feature>
<proteinExistence type="predicted"/>
<accession>A0AAN9B6D2</accession>
<evidence type="ECO:0000256" key="2">
    <source>
        <dbReference type="SAM" id="Phobius"/>
    </source>
</evidence>
<evidence type="ECO:0000256" key="1">
    <source>
        <dbReference type="SAM" id="MobiDB-lite"/>
    </source>
</evidence>
<organism evidence="3 4">
    <name type="scientific">Littorina saxatilis</name>
    <dbReference type="NCBI Taxonomy" id="31220"/>
    <lineage>
        <taxon>Eukaryota</taxon>
        <taxon>Metazoa</taxon>
        <taxon>Spiralia</taxon>
        <taxon>Lophotrochozoa</taxon>
        <taxon>Mollusca</taxon>
        <taxon>Gastropoda</taxon>
        <taxon>Caenogastropoda</taxon>
        <taxon>Littorinimorpha</taxon>
        <taxon>Littorinoidea</taxon>
        <taxon>Littorinidae</taxon>
        <taxon>Littorina</taxon>
    </lineage>
</organism>
<reference evidence="3 4" key="1">
    <citation type="submission" date="2024-02" db="EMBL/GenBank/DDBJ databases">
        <title>Chromosome-scale genome assembly of the rough periwinkle Littorina saxatilis.</title>
        <authorList>
            <person name="De Jode A."/>
            <person name="Faria R."/>
            <person name="Formenti G."/>
            <person name="Sims Y."/>
            <person name="Smith T.P."/>
            <person name="Tracey A."/>
            <person name="Wood J.M.D."/>
            <person name="Zagrodzka Z.B."/>
            <person name="Johannesson K."/>
            <person name="Butlin R.K."/>
            <person name="Leder E.H."/>
        </authorList>
    </citation>
    <scope>NUCLEOTIDE SEQUENCE [LARGE SCALE GENOMIC DNA]</scope>
    <source>
        <strain evidence="3">Snail1</strain>
        <tissue evidence="3">Muscle</tissue>
    </source>
</reference>
<comment type="caution">
    <text evidence="3">The sequence shown here is derived from an EMBL/GenBank/DDBJ whole genome shotgun (WGS) entry which is preliminary data.</text>
</comment>